<evidence type="ECO:0000256" key="1">
    <source>
        <dbReference type="ARBA" id="ARBA00022553"/>
    </source>
</evidence>
<dbReference type="InterPro" id="IPR016032">
    <property type="entry name" value="Sig_transdc_resp-reg_C-effctor"/>
</dbReference>
<dbReference type="Gene3D" id="2.130.10.10">
    <property type="entry name" value="YVTN repeat-like/Quinoprotein amine dehydrogenase"/>
    <property type="match status" value="3"/>
</dbReference>
<proteinExistence type="predicted"/>
<dbReference type="InterPro" id="IPR011123">
    <property type="entry name" value="Y_Y_Y"/>
</dbReference>
<dbReference type="Gene3D" id="2.60.40.10">
    <property type="entry name" value="Immunoglobulins"/>
    <property type="match status" value="1"/>
</dbReference>
<name>A0ABY4CW58_9BACT</name>
<organism evidence="5 6">
    <name type="scientific">Hymenobacter tibetensis</name>
    <dbReference type="NCBI Taxonomy" id="497967"/>
    <lineage>
        <taxon>Bacteria</taxon>
        <taxon>Pseudomonadati</taxon>
        <taxon>Bacteroidota</taxon>
        <taxon>Cytophagia</taxon>
        <taxon>Cytophagales</taxon>
        <taxon>Hymenobacteraceae</taxon>
        <taxon>Hymenobacter</taxon>
    </lineage>
</organism>
<dbReference type="InterPro" id="IPR036388">
    <property type="entry name" value="WH-like_DNA-bd_sf"/>
</dbReference>
<evidence type="ECO:0000256" key="3">
    <source>
        <dbReference type="SAM" id="Phobius"/>
    </source>
</evidence>
<protein>
    <recommendedName>
        <fullName evidence="4">HTH luxR-type domain-containing protein</fullName>
    </recommendedName>
</protein>
<keyword evidence="1" id="KW-0597">Phosphoprotein</keyword>
<feature type="domain" description="HTH luxR-type" evidence="4">
    <location>
        <begin position="943"/>
        <end position="1000"/>
    </location>
</feature>
<feature type="coiled-coil region" evidence="2">
    <location>
        <begin position="827"/>
        <end position="901"/>
    </location>
</feature>
<evidence type="ECO:0000256" key="2">
    <source>
        <dbReference type="SAM" id="Coils"/>
    </source>
</evidence>
<evidence type="ECO:0000313" key="5">
    <source>
        <dbReference type="EMBL" id="UOG73410.1"/>
    </source>
</evidence>
<keyword evidence="3" id="KW-1133">Transmembrane helix</keyword>
<dbReference type="Pfam" id="PF07495">
    <property type="entry name" value="Y_Y_Y"/>
    <property type="match status" value="1"/>
</dbReference>
<dbReference type="SUPFAM" id="SSF101898">
    <property type="entry name" value="NHL repeat"/>
    <property type="match status" value="1"/>
</dbReference>
<evidence type="ECO:0000313" key="6">
    <source>
        <dbReference type="Proteomes" id="UP000831113"/>
    </source>
</evidence>
<gene>
    <name evidence="5" type="ORF">MTX78_14890</name>
</gene>
<dbReference type="InterPro" id="IPR013783">
    <property type="entry name" value="Ig-like_fold"/>
</dbReference>
<evidence type="ECO:0000259" key="4">
    <source>
        <dbReference type="SMART" id="SM00421"/>
    </source>
</evidence>
<accession>A0ABY4CW58</accession>
<sequence length="1003" mass="114097">MAWQFWALPGRGQSYSFSHLTVDNGLSNNSILSIMQDSRGFMWFGTYHGLNKYDGYRITPYLANAKDSSAISDNSITCLYEDRQHTLWVGTHLGGLNRYDRNQDAFIHYSSESRLPYRLSGNWVTSIFEDSKGRLWVGTDYGLNLLERGARTFRIFQHNPKDATTLNSSQVYAVTENEQGEILVLTSAEHLNRYQPATGTFAPANVGGEAGQLHSARLLAQDQQGHFWAGTFERGLLRFGRGPARRYQHQPTDSGSLSRNQIKALLPTGRGELWVGTDGGGLDRYDPQHDNFTHLRTDEENSSSLSSNAVHSLFEDRSGTLWVGTFNGGVNYYNPHHNWFAHYTHQPRIANSLSNRSVLALHQTPDGGVWVGTDGGGLDVFDPQRRAFHHFRHDPTNPHSLAADVVKTLYQDRQGTLWVGTYLGGLDRYDPATGRFAHYVNDPTNPHSITNNLVWDLYEDRHGQLWVSTLGAGLCLLDRKRRNFTRFQPLTGPGSLNDYNVVTMLEDRTGQLWIGTEDRGLNLYHPRTRTFSYVQHNAKKSNSLSSNRIQVLFEDSRGRFWVGTADAGLNLLDRRTGTFRHYTTQQGLPSNIINSIVEDQAGQLWIGTNQGLARFDAARGTFKIYNREDGLQSNEFAINAALRARNGELYVGGVNGFNVFAPQALTSNPIAPPVVLTGLLVFNKPVHARQSPRLLRRHITEADTLTLSYKEAAVTFQFAALNFIDPQKNRYAYRLDGFDAEWRYVGARHEATYTNLDPGTYTFRVRATNNDGVWNQRGVALTVVVTPPWWKTIWFRVVAAVLAWSGVMGMYLRRTNRLRRRLEQEKLVEINIKKAELLEARLKYEQELAEMNQTQLENEMLNKNSELASSVMNTVHQNEALLTIKDQLKEALNDQDAQEQRKKVSRVVRQIERAITPDQHWQHFEQLFNQLHENFLQRLKTTYPQLTSRDIKLCAYLRMNLSSKEIASLMGLSVRGAEDLRYRVRKKMGLDTATNLADFILLM</sequence>
<reference evidence="5 6" key="1">
    <citation type="submission" date="2022-03" db="EMBL/GenBank/DDBJ databases">
        <title>Hymenobactersp. isolated from the air.</title>
        <authorList>
            <person name="Won M."/>
            <person name="Kwon S.-W."/>
        </authorList>
    </citation>
    <scope>NUCLEOTIDE SEQUENCE [LARGE SCALE GENOMIC DNA]</scope>
    <source>
        <strain evidence="5 6">KACC 21982</strain>
    </source>
</reference>
<dbReference type="SUPFAM" id="SSF63829">
    <property type="entry name" value="Calcium-dependent phosphotriesterase"/>
    <property type="match status" value="2"/>
</dbReference>
<keyword evidence="2" id="KW-0175">Coiled coil</keyword>
<dbReference type="Proteomes" id="UP000831113">
    <property type="component" value="Chromosome"/>
</dbReference>
<keyword evidence="3" id="KW-0472">Membrane</keyword>
<dbReference type="PANTHER" id="PTHR43547:SF2">
    <property type="entry name" value="HYBRID SIGNAL TRANSDUCTION HISTIDINE KINASE C"/>
    <property type="match status" value="1"/>
</dbReference>
<feature type="transmembrane region" description="Helical" evidence="3">
    <location>
        <begin position="793"/>
        <end position="812"/>
    </location>
</feature>
<dbReference type="RefSeq" id="WP_243795814.1">
    <property type="nucleotide sequence ID" value="NZ_CP094669.1"/>
</dbReference>
<dbReference type="Gene3D" id="1.10.10.10">
    <property type="entry name" value="Winged helix-like DNA-binding domain superfamily/Winged helix DNA-binding domain"/>
    <property type="match status" value="1"/>
</dbReference>
<dbReference type="InterPro" id="IPR000792">
    <property type="entry name" value="Tscrpt_reg_LuxR_C"/>
</dbReference>
<dbReference type="Pfam" id="PF07494">
    <property type="entry name" value="Reg_prop"/>
    <property type="match status" value="10"/>
</dbReference>
<keyword evidence="3" id="KW-0812">Transmembrane</keyword>
<dbReference type="InterPro" id="IPR015943">
    <property type="entry name" value="WD40/YVTN_repeat-like_dom_sf"/>
</dbReference>
<dbReference type="CDD" id="cd00146">
    <property type="entry name" value="PKD"/>
    <property type="match status" value="1"/>
</dbReference>
<keyword evidence="6" id="KW-1185">Reference proteome</keyword>
<dbReference type="PANTHER" id="PTHR43547">
    <property type="entry name" value="TWO-COMPONENT HISTIDINE KINASE"/>
    <property type="match status" value="1"/>
</dbReference>
<dbReference type="SUPFAM" id="SSF46894">
    <property type="entry name" value="C-terminal effector domain of the bipartite response regulators"/>
    <property type="match status" value="1"/>
</dbReference>
<dbReference type="InterPro" id="IPR011110">
    <property type="entry name" value="Reg_prop"/>
</dbReference>
<dbReference type="EMBL" id="CP094669">
    <property type="protein sequence ID" value="UOG73410.1"/>
    <property type="molecule type" value="Genomic_DNA"/>
</dbReference>
<dbReference type="SMART" id="SM00421">
    <property type="entry name" value="HTH_LUXR"/>
    <property type="match status" value="1"/>
</dbReference>